<dbReference type="PANTHER" id="PTHR10578:SF107">
    <property type="entry name" value="2-HYDROXYACID OXIDASE 1"/>
    <property type="match status" value="1"/>
</dbReference>
<evidence type="ECO:0000256" key="2">
    <source>
        <dbReference type="ARBA" id="ARBA00022630"/>
    </source>
</evidence>
<dbReference type="Pfam" id="PF01070">
    <property type="entry name" value="FMN_dh"/>
    <property type="match status" value="1"/>
</dbReference>
<evidence type="ECO:0000256" key="1">
    <source>
        <dbReference type="ARBA" id="ARBA00001917"/>
    </source>
</evidence>
<gene>
    <name evidence="6" type="ORF">ADK38_27785</name>
</gene>
<organism evidence="6 7">
    <name type="scientific">Streptomyces varsoviensis</name>
    <dbReference type="NCBI Taxonomy" id="67373"/>
    <lineage>
        <taxon>Bacteria</taxon>
        <taxon>Bacillati</taxon>
        <taxon>Actinomycetota</taxon>
        <taxon>Actinomycetes</taxon>
        <taxon>Kitasatosporales</taxon>
        <taxon>Streptomycetaceae</taxon>
        <taxon>Streptomyces</taxon>
    </lineage>
</organism>
<accession>A0ABR5J0T0</accession>
<dbReference type="PROSITE" id="PS51349">
    <property type="entry name" value="FMN_HYDROXY_ACID_DH_2"/>
    <property type="match status" value="1"/>
</dbReference>
<reference evidence="6 7" key="1">
    <citation type="submission" date="2015-07" db="EMBL/GenBank/DDBJ databases">
        <authorList>
            <person name="Ju K.-S."/>
            <person name="Doroghazi J.R."/>
            <person name="Metcalf W.W."/>
        </authorList>
    </citation>
    <scope>NUCLEOTIDE SEQUENCE [LARGE SCALE GENOMIC DNA]</scope>
    <source>
        <strain evidence="6 7">NRRL B-3589</strain>
    </source>
</reference>
<dbReference type="Gene3D" id="3.20.20.70">
    <property type="entry name" value="Aldolase class I"/>
    <property type="match status" value="1"/>
</dbReference>
<comment type="cofactor">
    <cofactor evidence="1">
        <name>FMN</name>
        <dbReference type="ChEBI" id="CHEBI:58210"/>
    </cofactor>
</comment>
<protein>
    <submittedName>
        <fullName evidence="6">2-hydroxy-acid oxidase</fullName>
    </submittedName>
</protein>
<feature type="non-terminal residue" evidence="6">
    <location>
        <position position="1"/>
    </location>
</feature>
<keyword evidence="4" id="KW-0560">Oxidoreductase</keyword>
<dbReference type="Proteomes" id="UP000037020">
    <property type="component" value="Unassembled WGS sequence"/>
</dbReference>
<proteinExistence type="predicted"/>
<evidence type="ECO:0000256" key="4">
    <source>
        <dbReference type="ARBA" id="ARBA00023002"/>
    </source>
</evidence>
<evidence type="ECO:0000259" key="5">
    <source>
        <dbReference type="PROSITE" id="PS51349"/>
    </source>
</evidence>
<keyword evidence="2" id="KW-0285">Flavoprotein</keyword>
<dbReference type="SUPFAM" id="SSF51395">
    <property type="entry name" value="FMN-linked oxidoreductases"/>
    <property type="match status" value="1"/>
</dbReference>
<dbReference type="PROSITE" id="PS00557">
    <property type="entry name" value="FMN_HYDROXY_ACID_DH_1"/>
    <property type="match status" value="1"/>
</dbReference>
<dbReference type="EMBL" id="LGUT01002478">
    <property type="protein sequence ID" value="KOG87016.1"/>
    <property type="molecule type" value="Genomic_DNA"/>
</dbReference>
<dbReference type="InterPro" id="IPR013785">
    <property type="entry name" value="Aldolase_TIM"/>
</dbReference>
<dbReference type="InterPro" id="IPR037396">
    <property type="entry name" value="FMN_HAD"/>
</dbReference>
<dbReference type="PANTHER" id="PTHR10578">
    <property type="entry name" value="S -2-HYDROXY-ACID OXIDASE-RELATED"/>
    <property type="match status" value="1"/>
</dbReference>
<dbReference type="InterPro" id="IPR008259">
    <property type="entry name" value="FMN_hydac_DH_AS"/>
</dbReference>
<comment type="caution">
    <text evidence="6">The sequence shown here is derived from an EMBL/GenBank/DDBJ whole genome shotgun (WGS) entry which is preliminary data.</text>
</comment>
<keyword evidence="7" id="KW-1185">Reference proteome</keyword>
<evidence type="ECO:0000313" key="7">
    <source>
        <dbReference type="Proteomes" id="UP000037020"/>
    </source>
</evidence>
<keyword evidence="3" id="KW-0288">FMN</keyword>
<evidence type="ECO:0000313" key="6">
    <source>
        <dbReference type="EMBL" id="KOG87016.1"/>
    </source>
</evidence>
<dbReference type="InterPro" id="IPR000262">
    <property type="entry name" value="FMN-dep_DH"/>
</dbReference>
<feature type="domain" description="FMN hydroxy acid dehydrogenase" evidence="5">
    <location>
        <begin position="1"/>
        <end position="180"/>
    </location>
</feature>
<name>A0ABR5J0T0_9ACTN</name>
<evidence type="ECO:0000256" key="3">
    <source>
        <dbReference type="ARBA" id="ARBA00022643"/>
    </source>
</evidence>
<sequence>NLDPASVAETHDRRPGVSAVAEHTARAFAAGLSWDDISMLRERTRLPLIVKGLLDPRDAALAADLGADAVVVSNHGGRQLDSAVAAVDMLPAVREATPARCRVLLDSGVRGGTDVLKALVLGASGVLLGRPALWGLAAGGEAGVRQVLDLLAVELRSALELAGCADLDAVRLLTARVPDARTYGGGVR</sequence>